<dbReference type="AlphaFoldDB" id="A0A1I7Z3N2"/>
<evidence type="ECO:0000313" key="2">
    <source>
        <dbReference type="WBParaSite" id="L893_g22437.t1"/>
    </source>
</evidence>
<proteinExistence type="predicted"/>
<reference evidence="2" key="1">
    <citation type="submission" date="2016-11" db="UniProtKB">
        <authorList>
            <consortium name="WormBaseParasite"/>
        </authorList>
    </citation>
    <scope>IDENTIFICATION</scope>
</reference>
<protein>
    <submittedName>
        <fullName evidence="2">Ovule protein</fullName>
    </submittedName>
</protein>
<accession>A0A1I7Z3N2</accession>
<organism evidence="1 2">
    <name type="scientific">Steinernema glaseri</name>
    <dbReference type="NCBI Taxonomy" id="37863"/>
    <lineage>
        <taxon>Eukaryota</taxon>
        <taxon>Metazoa</taxon>
        <taxon>Ecdysozoa</taxon>
        <taxon>Nematoda</taxon>
        <taxon>Chromadorea</taxon>
        <taxon>Rhabditida</taxon>
        <taxon>Tylenchina</taxon>
        <taxon>Panagrolaimomorpha</taxon>
        <taxon>Strongyloidoidea</taxon>
        <taxon>Steinernematidae</taxon>
        <taxon>Steinernema</taxon>
    </lineage>
</organism>
<dbReference type="Proteomes" id="UP000095287">
    <property type="component" value="Unplaced"/>
</dbReference>
<dbReference type="WBParaSite" id="L893_g22437.t1">
    <property type="protein sequence ID" value="L893_g22437.t1"/>
    <property type="gene ID" value="L893_g22437"/>
</dbReference>
<sequence>MTARGPDILTTSSQLLYSHNTMSPLTTETSRPNRKTPLRDYQGILQRQGNSVSDILETPSRDHNSISFKVCNYQCSFYT</sequence>
<name>A0A1I7Z3N2_9BILA</name>
<evidence type="ECO:0000313" key="1">
    <source>
        <dbReference type="Proteomes" id="UP000095287"/>
    </source>
</evidence>
<keyword evidence="1" id="KW-1185">Reference proteome</keyword>